<dbReference type="GO" id="GO:0004674">
    <property type="term" value="F:protein serine/threonine kinase activity"/>
    <property type="evidence" value="ECO:0007669"/>
    <property type="project" value="UniProtKB-KW"/>
</dbReference>
<evidence type="ECO:0000256" key="11">
    <source>
        <dbReference type="ARBA" id="ARBA00023170"/>
    </source>
</evidence>
<dbReference type="Pfam" id="PF01453">
    <property type="entry name" value="B_lectin"/>
    <property type="match status" value="1"/>
</dbReference>
<evidence type="ECO:0000256" key="10">
    <source>
        <dbReference type="ARBA" id="ARBA00023157"/>
    </source>
</evidence>
<gene>
    <name evidence="22" type="ORF">TanjilG_21749</name>
</gene>
<dbReference type="SUPFAM" id="SSF51110">
    <property type="entry name" value="alpha-D-mannose-specific plant lectins"/>
    <property type="match status" value="1"/>
</dbReference>
<evidence type="ECO:0000256" key="16">
    <source>
        <dbReference type="PROSITE-ProRule" id="PRU00076"/>
    </source>
</evidence>
<keyword evidence="9 15" id="KW-0067">ATP-binding</keyword>
<evidence type="ECO:0000256" key="8">
    <source>
        <dbReference type="ARBA" id="ARBA00022777"/>
    </source>
</evidence>
<feature type="domain" description="Bulb-type lectin" evidence="20">
    <location>
        <begin position="1"/>
        <end position="61"/>
    </location>
</feature>
<dbReference type="Pfam" id="PF00954">
    <property type="entry name" value="S_locus_glycop"/>
    <property type="match status" value="1"/>
</dbReference>
<evidence type="ECO:0000256" key="1">
    <source>
        <dbReference type="ARBA" id="ARBA00004251"/>
    </source>
</evidence>
<evidence type="ECO:0000256" key="7">
    <source>
        <dbReference type="ARBA" id="ARBA00022741"/>
    </source>
</evidence>
<evidence type="ECO:0000256" key="4">
    <source>
        <dbReference type="ARBA" id="ARBA00022553"/>
    </source>
</evidence>
<name>A0A1J7I619_LUPAN</name>
<evidence type="ECO:0000313" key="22">
    <source>
        <dbReference type="EMBL" id="OIW08283.1"/>
    </source>
</evidence>
<dbReference type="GO" id="GO:0005886">
    <property type="term" value="C:plasma membrane"/>
    <property type="evidence" value="ECO:0007669"/>
    <property type="project" value="UniProtKB-SubCell"/>
</dbReference>
<dbReference type="Gene3D" id="2.90.10.10">
    <property type="entry name" value="Bulb-type lectin domain"/>
    <property type="match status" value="1"/>
</dbReference>
<dbReference type="PROSITE" id="PS50011">
    <property type="entry name" value="PROTEIN_KINASE_DOM"/>
    <property type="match status" value="1"/>
</dbReference>
<keyword evidence="17" id="KW-0472">Membrane</keyword>
<keyword evidence="23" id="KW-1185">Reference proteome</keyword>
<feature type="domain" description="Apple" evidence="21">
    <location>
        <begin position="256"/>
        <end position="339"/>
    </location>
</feature>
<feature type="domain" description="Protein kinase" evidence="18">
    <location>
        <begin position="422"/>
        <end position="699"/>
    </location>
</feature>
<dbReference type="PANTHER" id="PTHR27002:SF932">
    <property type="entry name" value="RECEPTOR-LIKE SERINE_THREONINE-PROTEIN KINASE"/>
    <property type="match status" value="1"/>
</dbReference>
<dbReference type="FunFam" id="1.10.510.10:FF:000060">
    <property type="entry name" value="G-type lectin S-receptor-like serine/threonine-protein kinase"/>
    <property type="match status" value="1"/>
</dbReference>
<dbReference type="EC" id="2.7.11.1" evidence="15"/>
<dbReference type="PANTHER" id="PTHR27002">
    <property type="entry name" value="RECEPTOR-LIKE SERINE/THREONINE-PROTEIN KINASE SD1-8"/>
    <property type="match status" value="1"/>
</dbReference>
<keyword evidence="17" id="KW-1133">Transmembrane helix</keyword>
<feature type="transmembrane region" description="Helical" evidence="17">
    <location>
        <begin position="355"/>
        <end position="377"/>
    </location>
</feature>
<keyword evidence="10" id="KW-1015">Disulfide bond</keyword>
<evidence type="ECO:0000256" key="6">
    <source>
        <dbReference type="ARBA" id="ARBA00022729"/>
    </source>
</evidence>
<dbReference type="Pfam" id="PF08276">
    <property type="entry name" value="PAN_2"/>
    <property type="match status" value="1"/>
</dbReference>
<sequence length="739" mass="83426">MLSINTEGNLVLLNLDNIVLWSTNTTTNGTTKASNIVAQLLDSGNLVLREENDSNAQNYLWQSFDYPSDTLLPGMKIGWNFKTGLNRRLIAWKSWDDPSRGDLIWGLVPHNNPELVMWKGSQVFYRSGPAVGTQFSGSSTLGSSSDINYTFVFNKDELYFSHNFTDKSLLLILVLNQTTSSGQRLTWSSDTQTWRMSSLVPIDYCDTYNLCGPFGNCITGVAPICSCLEGFRPKSQQNWSQGVWTQGCMHNGNWSCRVESSDGFRKFSNMKMPDTTRSWLNESMTLEECKVKCWENCSCSAYANSNTRGQGSGCSMWFGDLLDLREISNGGQDLYIRLAASEIDQDAKGDSKKKVIVIASTISSLCVMLIIFTLIYWKRRSKFKVKTEIPEWTRDNNNESKQEDLEVPLFDLSLVKHATNDFSTYNKLGEGGFGPVYKGKLPDGQEIAVKRLSQTSKQGLREFKNEVELCARLQHRNLVKVLGCCIQEDEKMLIYEFMANKSLDFFLFDSTHNRLLEWPMRFYIICGIARGLLYLHQDSRLRIIHRDLKASNVLLDNEMNPKISDFGLARMCGGDQIEGNTNRVVGTYGYMAPEYAFDGLFSIKSDVFSFGILLLEIVSGKKSIGLSDPSHNRNLIGHAWKLWKDGMAMQLIDECLKESCVHLEALRCIHIGLLCVQHHPNDRPNMASVVVMLSSESVLAEPKEPSFLIQKTAIVEDNHMEYQRSSSINEVSVSILSAR</sequence>
<keyword evidence="17" id="KW-0812">Transmembrane</keyword>
<proteinExistence type="inferred from homology"/>
<dbReference type="PIRSF" id="PIRSF000641">
    <property type="entry name" value="SRK"/>
    <property type="match status" value="1"/>
</dbReference>
<dbReference type="Gramene" id="OIW08283">
    <property type="protein sequence ID" value="OIW08283"/>
    <property type="gene ID" value="TanjilG_21749"/>
</dbReference>
<dbReference type="Gene3D" id="3.50.4.10">
    <property type="entry name" value="Hepatocyte Growth Factor"/>
    <property type="match status" value="1"/>
</dbReference>
<dbReference type="Gene3D" id="1.10.510.10">
    <property type="entry name" value="Transferase(Phosphotransferase) domain 1"/>
    <property type="match status" value="1"/>
</dbReference>
<evidence type="ECO:0000313" key="23">
    <source>
        <dbReference type="Proteomes" id="UP000188354"/>
    </source>
</evidence>
<evidence type="ECO:0000256" key="14">
    <source>
        <dbReference type="ARBA" id="ARBA00048679"/>
    </source>
</evidence>
<dbReference type="AlphaFoldDB" id="A0A1J7I619"/>
<dbReference type="InterPro" id="IPR000858">
    <property type="entry name" value="S_locus_glycoprot_dom"/>
</dbReference>
<keyword evidence="8 15" id="KW-0418">Kinase</keyword>
<dbReference type="EMBL" id="CM007367">
    <property type="protein sequence ID" value="OIW08283.1"/>
    <property type="molecule type" value="Genomic_DNA"/>
</dbReference>
<protein>
    <recommendedName>
        <fullName evidence="15">Receptor-like serine/threonine-protein kinase</fullName>
        <ecNumber evidence="15">2.7.11.1</ecNumber>
    </recommendedName>
</protein>
<dbReference type="PROSITE" id="PS50026">
    <property type="entry name" value="EGF_3"/>
    <property type="match status" value="1"/>
</dbReference>
<keyword evidence="6" id="KW-0732">Signal</keyword>
<evidence type="ECO:0000256" key="5">
    <source>
        <dbReference type="ARBA" id="ARBA00022679"/>
    </source>
</evidence>
<dbReference type="CDD" id="cd14066">
    <property type="entry name" value="STKc_IRAK"/>
    <property type="match status" value="1"/>
</dbReference>
<dbReference type="CDD" id="cd01098">
    <property type="entry name" value="PAN_AP_plant"/>
    <property type="match status" value="1"/>
</dbReference>
<keyword evidence="5 15" id="KW-0808">Transferase</keyword>
<dbReference type="InterPro" id="IPR011009">
    <property type="entry name" value="Kinase-like_dom_sf"/>
</dbReference>
<keyword evidence="7 15" id="KW-0547">Nucleotide-binding</keyword>
<dbReference type="GO" id="GO:0005524">
    <property type="term" value="F:ATP binding"/>
    <property type="evidence" value="ECO:0007669"/>
    <property type="project" value="UniProtKB-KW"/>
</dbReference>
<keyword evidence="2" id="KW-1003">Cell membrane</keyword>
<evidence type="ECO:0000256" key="13">
    <source>
        <dbReference type="ARBA" id="ARBA00047899"/>
    </source>
</evidence>
<evidence type="ECO:0000259" key="18">
    <source>
        <dbReference type="PROSITE" id="PS50011"/>
    </source>
</evidence>
<keyword evidence="3 15" id="KW-0723">Serine/threonine-protein kinase</keyword>
<evidence type="ECO:0000256" key="9">
    <source>
        <dbReference type="ARBA" id="ARBA00022840"/>
    </source>
</evidence>
<evidence type="ECO:0000256" key="15">
    <source>
        <dbReference type="PIRNR" id="PIRNR000641"/>
    </source>
</evidence>
<comment type="catalytic activity">
    <reaction evidence="13 15">
        <text>L-threonyl-[protein] + ATP = O-phospho-L-threonyl-[protein] + ADP + H(+)</text>
        <dbReference type="Rhea" id="RHEA:46608"/>
        <dbReference type="Rhea" id="RHEA-COMP:11060"/>
        <dbReference type="Rhea" id="RHEA-COMP:11605"/>
        <dbReference type="ChEBI" id="CHEBI:15378"/>
        <dbReference type="ChEBI" id="CHEBI:30013"/>
        <dbReference type="ChEBI" id="CHEBI:30616"/>
        <dbReference type="ChEBI" id="CHEBI:61977"/>
        <dbReference type="ChEBI" id="CHEBI:456216"/>
        <dbReference type="EC" id="2.7.11.1"/>
    </reaction>
</comment>
<evidence type="ECO:0000256" key="3">
    <source>
        <dbReference type="ARBA" id="ARBA00022527"/>
    </source>
</evidence>
<dbReference type="InterPro" id="IPR001480">
    <property type="entry name" value="Bulb-type_lectin_dom"/>
</dbReference>
<keyword evidence="4" id="KW-0597">Phosphoprotein</keyword>
<dbReference type="Proteomes" id="UP000188354">
    <property type="component" value="Chromosome LG07"/>
</dbReference>
<keyword evidence="16" id="KW-0245">EGF-like domain</keyword>
<dbReference type="InterPro" id="IPR008271">
    <property type="entry name" value="Ser/Thr_kinase_AS"/>
</dbReference>
<evidence type="ECO:0000259" key="21">
    <source>
        <dbReference type="PROSITE" id="PS50948"/>
    </source>
</evidence>
<accession>A0A1J7I619</accession>
<dbReference type="PROSITE" id="PS50927">
    <property type="entry name" value="BULB_LECTIN"/>
    <property type="match status" value="1"/>
</dbReference>
<dbReference type="FunFam" id="3.50.4.10:FF:000002">
    <property type="entry name" value="G-type lectin S-receptor-like serine/threonine-protein kinase"/>
    <property type="match status" value="1"/>
</dbReference>
<dbReference type="SMART" id="SM00220">
    <property type="entry name" value="S_TKc"/>
    <property type="match status" value="1"/>
</dbReference>
<keyword evidence="12" id="KW-0325">Glycoprotein</keyword>
<comment type="catalytic activity">
    <reaction evidence="14 15">
        <text>L-seryl-[protein] + ATP = O-phospho-L-seryl-[protein] + ADP + H(+)</text>
        <dbReference type="Rhea" id="RHEA:17989"/>
        <dbReference type="Rhea" id="RHEA-COMP:9863"/>
        <dbReference type="Rhea" id="RHEA-COMP:11604"/>
        <dbReference type="ChEBI" id="CHEBI:15378"/>
        <dbReference type="ChEBI" id="CHEBI:29999"/>
        <dbReference type="ChEBI" id="CHEBI:30616"/>
        <dbReference type="ChEBI" id="CHEBI:83421"/>
        <dbReference type="ChEBI" id="CHEBI:456216"/>
        <dbReference type="EC" id="2.7.11.1"/>
    </reaction>
</comment>
<evidence type="ECO:0000256" key="12">
    <source>
        <dbReference type="ARBA" id="ARBA00023180"/>
    </source>
</evidence>
<dbReference type="PROSITE" id="PS50948">
    <property type="entry name" value="PAN"/>
    <property type="match status" value="1"/>
</dbReference>
<dbReference type="Pfam" id="PF07714">
    <property type="entry name" value="PK_Tyr_Ser-Thr"/>
    <property type="match status" value="1"/>
</dbReference>
<dbReference type="FunFam" id="3.30.200.20:FF:000195">
    <property type="entry name" value="G-type lectin S-receptor-like serine/threonine-protein kinase"/>
    <property type="match status" value="1"/>
</dbReference>
<evidence type="ECO:0000259" key="19">
    <source>
        <dbReference type="PROSITE" id="PS50026"/>
    </source>
</evidence>
<dbReference type="GO" id="GO:0048544">
    <property type="term" value="P:recognition of pollen"/>
    <property type="evidence" value="ECO:0007669"/>
    <property type="project" value="InterPro"/>
</dbReference>
<dbReference type="InterPro" id="IPR001245">
    <property type="entry name" value="Ser-Thr/Tyr_kinase_cat_dom"/>
</dbReference>
<dbReference type="InterPro" id="IPR024171">
    <property type="entry name" value="SRK-like_kinase"/>
</dbReference>
<dbReference type="OMA" id="QNWTQMN"/>
<comment type="caution">
    <text evidence="16">Lacks conserved residue(s) required for the propagation of feature annotation.</text>
</comment>
<dbReference type="InterPro" id="IPR003609">
    <property type="entry name" value="Pan_app"/>
</dbReference>
<dbReference type="InterPro" id="IPR000742">
    <property type="entry name" value="EGF"/>
</dbReference>
<dbReference type="InterPro" id="IPR000719">
    <property type="entry name" value="Prot_kinase_dom"/>
</dbReference>
<dbReference type="PROSITE" id="PS00108">
    <property type="entry name" value="PROTEIN_KINASE_ST"/>
    <property type="match status" value="1"/>
</dbReference>
<dbReference type="GO" id="GO:0106310">
    <property type="term" value="F:protein serine kinase activity"/>
    <property type="evidence" value="ECO:0007669"/>
    <property type="project" value="RHEA"/>
</dbReference>
<dbReference type="Gene3D" id="3.30.200.20">
    <property type="entry name" value="Phosphorylase Kinase, domain 1"/>
    <property type="match status" value="1"/>
</dbReference>
<comment type="subcellular location">
    <subcellularLocation>
        <location evidence="1">Cell membrane</location>
        <topology evidence="1">Single-pass type I membrane protein</topology>
    </subcellularLocation>
</comment>
<reference evidence="22 23" key="1">
    <citation type="journal article" date="2017" name="Plant Biotechnol. J.">
        <title>A comprehensive draft genome sequence for lupin (Lupinus angustifolius), an emerging health food: insights into plant-microbe interactions and legume evolution.</title>
        <authorList>
            <person name="Hane J.K."/>
            <person name="Ming Y."/>
            <person name="Kamphuis L.G."/>
            <person name="Nelson M.N."/>
            <person name="Garg G."/>
            <person name="Atkins C.A."/>
            <person name="Bayer P.E."/>
            <person name="Bravo A."/>
            <person name="Bringans S."/>
            <person name="Cannon S."/>
            <person name="Edwards D."/>
            <person name="Foley R."/>
            <person name="Gao L.L."/>
            <person name="Harrison M.J."/>
            <person name="Huang W."/>
            <person name="Hurgobin B."/>
            <person name="Li S."/>
            <person name="Liu C.W."/>
            <person name="McGrath A."/>
            <person name="Morahan G."/>
            <person name="Murray J."/>
            <person name="Weller J."/>
            <person name="Jian J."/>
            <person name="Singh K.B."/>
        </authorList>
    </citation>
    <scope>NUCLEOTIDE SEQUENCE [LARGE SCALE GENOMIC DNA]</scope>
    <source>
        <strain evidence="23">cv. Tanjil</strain>
        <tissue evidence="22">Whole plant</tissue>
    </source>
</reference>
<evidence type="ECO:0000256" key="17">
    <source>
        <dbReference type="SAM" id="Phobius"/>
    </source>
</evidence>
<dbReference type="InterPro" id="IPR036426">
    <property type="entry name" value="Bulb-type_lectin_dom_sf"/>
</dbReference>
<dbReference type="SMART" id="SM00473">
    <property type="entry name" value="PAN_AP"/>
    <property type="match status" value="1"/>
</dbReference>
<evidence type="ECO:0000259" key="20">
    <source>
        <dbReference type="PROSITE" id="PS50927"/>
    </source>
</evidence>
<evidence type="ECO:0000256" key="2">
    <source>
        <dbReference type="ARBA" id="ARBA00022475"/>
    </source>
</evidence>
<organism evidence="22 23">
    <name type="scientific">Lupinus angustifolius</name>
    <name type="common">Narrow-leaved blue lupine</name>
    <dbReference type="NCBI Taxonomy" id="3871"/>
    <lineage>
        <taxon>Eukaryota</taxon>
        <taxon>Viridiplantae</taxon>
        <taxon>Streptophyta</taxon>
        <taxon>Embryophyta</taxon>
        <taxon>Tracheophyta</taxon>
        <taxon>Spermatophyta</taxon>
        <taxon>Magnoliopsida</taxon>
        <taxon>eudicotyledons</taxon>
        <taxon>Gunneridae</taxon>
        <taxon>Pentapetalae</taxon>
        <taxon>rosids</taxon>
        <taxon>fabids</taxon>
        <taxon>Fabales</taxon>
        <taxon>Fabaceae</taxon>
        <taxon>Papilionoideae</taxon>
        <taxon>50 kb inversion clade</taxon>
        <taxon>genistoids sensu lato</taxon>
        <taxon>core genistoids</taxon>
        <taxon>Genisteae</taxon>
        <taxon>Lupinus</taxon>
    </lineage>
</organism>
<comment type="similarity">
    <text evidence="15">Belongs to the protein kinase superfamily. Ser/Thr protein kinase family.</text>
</comment>
<feature type="domain" description="EGF-like" evidence="19">
    <location>
        <begin position="201"/>
        <end position="237"/>
    </location>
</feature>
<dbReference type="SUPFAM" id="SSF56112">
    <property type="entry name" value="Protein kinase-like (PK-like)"/>
    <property type="match status" value="1"/>
</dbReference>
<keyword evidence="11" id="KW-0675">Receptor</keyword>